<organism evidence="2 3">
    <name type="scientific">Geodia barretti</name>
    <name type="common">Barrett's horny sponge</name>
    <dbReference type="NCBI Taxonomy" id="519541"/>
    <lineage>
        <taxon>Eukaryota</taxon>
        <taxon>Metazoa</taxon>
        <taxon>Porifera</taxon>
        <taxon>Demospongiae</taxon>
        <taxon>Heteroscleromorpha</taxon>
        <taxon>Tetractinellida</taxon>
        <taxon>Astrophorina</taxon>
        <taxon>Geodiidae</taxon>
        <taxon>Geodia</taxon>
    </lineage>
</organism>
<gene>
    <name evidence="2" type="ORF">GBAR_LOCUS27738</name>
</gene>
<evidence type="ECO:0000256" key="1">
    <source>
        <dbReference type="SAM" id="MobiDB-lite"/>
    </source>
</evidence>
<comment type="caution">
    <text evidence="2">The sequence shown here is derived from an EMBL/GenBank/DDBJ whole genome shotgun (WGS) entry which is preliminary data.</text>
</comment>
<evidence type="ECO:0000313" key="2">
    <source>
        <dbReference type="EMBL" id="CAI8050525.1"/>
    </source>
</evidence>
<proteinExistence type="predicted"/>
<keyword evidence="3" id="KW-1185">Reference proteome</keyword>
<dbReference type="Proteomes" id="UP001174909">
    <property type="component" value="Unassembled WGS sequence"/>
</dbReference>
<feature type="non-terminal residue" evidence="2">
    <location>
        <position position="53"/>
    </location>
</feature>
<reference evidence="2" key="1">
    <citation type="submission" date="2023-03" db="EMBL/GenBank/DDBJ databases">
        <authorList>
            <person name="Steffen K."/>
            <person name="Cardenas P."/>
        </authorList>
    </citation>
    <scope>NUCLEOTIDE SEQUENCE</scope>
</reference>
<dbReference type="EMBL" id="CASHTH010003874">
    <property type="protein sequence ID" value="CAI8050525.1"/>
    <property type="molecule type" value="Genomic_DNA"/>
</dbReference>
<feature type="region of interest" description="Disordered" evidence="1">
    <location>
        <begin position="1"/>
        <end position="53"/>
    </location>
</feature>
<dbReference type="AlphaFoldDB" id="A0AA35TLK3"/>
<feature type="compositionally biased region" description="Low complexity" evidence="1">
    <location>
        <begin position="42"/>
        <end position="53"/>
    </location>
</feature>
<name>A0AA35TLK3_GEOBA</name>
<protein>
    <submittedName>
        <fullName evidence="2">Uncharacterized protein</fullName>
    </submittedName>
</protein>
<accession>A0AA35TLK3</accession>
<evidence type="ECO:0000313" key="3">
    <source>
        <dbReference type="Proteomes" id="UP001174909"/>
    </source>
</evidence>
<sequence>MELSPRHSDDWEDEEEGEPLFADDVVNSDEEDPPPLPPPMPSLSQLPQHHPHT</sequence>